<dbReference type="AlphaFoldDB" id="A0A212F352"/>
<gene>
    <name evidence="2" type="ORF">KGM_204076B</name>
</gene>
<dbReference type="EMBL" id="AGBW02010627">
    <property type="protein sequence ID" value="OWR48156.1"/>
    <property type="molecule type" value="Genomic_DNA"/>
</dbReference>
<dbReference type="Proteomes" id="UP000007151">
    <property type="component" value="Unassembled WGS sequence"/>
</dbReference>
<keyword evidence="3" id="KW-1185">Reference proteome</keyword>
<evidence type="ECO:0000256" key="1">
    <source>
        <dbReference type="SAM" id="MobiDB-lite"/>
    </source>
</evidence>
<feature type="compositionally biased region" description="Basic and acidic residues" evidence="1">
    <location>
        <begin position="71"/>
        <end position="80"/>
    </location>
</feature>
<reference evidence="2 3" key="1">
    <citation type="journal article" date="2011" name="Cell">
        <title>The monarch butterfly genome yields insights into long-distance migration.</title>
        <authorList>
            <person name="Zhan S."/>
            <person name="Merlin C."/>
            <person name="Boore J.L."/>
            <person name="Reppert S.M."/>
        </authorList>
    </citation>
    <scope>NUCLEOTIDE SEQUENCE [LARGE SCALE GENOMIC DNA]</scope>
    <source>
        <strain evidence="2">F-2</strain>
    </source>
</reference>
<dbReference type="InParanoid" id="A0A212F352"/>
<name>A0A212F352_DANPL</name>
<organism evidence="2 3">
    <name type="scientific">Danaus plexippus plexippus</name>
    <dbReference type="NCBI Taxonomy" id="278856"/>
    <lineage>
        <taxon>Eukaryota</taxon>
        <taxon>Metazoa</taxon>
        <taxon>Ecdysozoa</taxon>
        <taxon>Arthropoda</taxon>
        <taxon>Hexapoda</taxon>
        <taxon>Insecta</taxon>
        <taxon>Pterygota</taxon>
        <taxon>Neoptera</taxon>
        <taxon>Endopterygota</taxon>
        <taxon>Lepidoptera</taxon>
        <taxon>Glossata</taxon>
        <taxon>Ditrysia</taxon>
        <taxon>Papilionoidea</taxon>
        <taxon>Nymphalidae</taxon>
        <taxon>Danainae</taxon>
        <taxon>Danaini</taxon>
        <taxon>Danaina</taxon>
        <taxon>Danaus</taxon>
        <taxon>Danaus</taxon>
    </lineage>
</organism>
<proteinExistence type="predicted"/>
<accession>A0A212F352</accession>
<feature type="region of interest" description="Disordered" evidence="1">
    <location>
        <begin position="1"/>
        <end position="89"/>
    </location>
</feature>
<sequence length="89" mass="9611">LYNDQRPGAPSLHTDGLNAPDSPWPGDDGGSSYAGNKIMPSRGDSTAFPIRSVKHHRPDRKAYRGGPQRVETSENSREDPPLSGTRAAK</sequence>
<evidence type="ECO:0000313" key="2">
    <source>
        <dbReference type="EMBL" id="OWR48156.1"/>
    </source>
</evidence>
<dbReference type="KEGG" id="dpl:KGM_204076B"/>
<protein>
    <submittedName>
        <fullName evidence="2">Uncharacterized protein</fullName>
    </submittedName>
</protein>
<feature type="non-terminal residue" evidence="2">
    <location>
        <position position="1"/>
    </location>
</feature>
<evidence type="ECO:0000313" key="3">
    <source>
        <dbReference type="Proteomes" id="UP000007151"/>
    </source>
</evidence>
<comment type="caution">
    <text evidence="2">The sequence shown here is derived from an EMBL/GenBank/DDBJ whole genome shotgun (WGS) entry which is preliminary data.</text>
</comment>